<dbReference type="Gene3D" id="1.20.5.320">
    <property type="entry name" value="6-Phosphogluconate Dehydrogenase, domain 3"/>
    <property type="match status" value="1"/>
</dbReference>
<evidence type="ECO:0000256" key="1">
    <source>
        <dbReference type="SAM" id="MobiDB-lite"/>
    </source>
</evidence>
<feature type="region of interest" description="Disordered" evidence="1">
    <location>
        <begin position="31"/>
        <end position="54"/>
    </location>
</feature>
<organism evidence="2 3">
    <name type="scientific">Nonomuraea africana</name>
    <dbReference type="NCBI Taxonomy" id="46171"/>
    <lineage>
        <taxon>Bacteria</taxon>
        <taxon>Bacillati</taxon>
        <taxon>Actinomycetota</taxon>
        <taxon>Actinomycetes</taxon>
        <taxon>Streptosporangiales</taxon>
        <taxon>Streptosporangiaceae</taxon>
        <taxon>Nonomuraea</taxon>
    </lineage>
</organism>
<dbReference type="EMBL" id="JADBEF010000002">
    <property type="protein sequence ID" value="MBE1566553.1"/>
    <property type="molecule type" value="Genomic_DNA"/>
</dbReference>
<dbReference type="Proteomes" id="UP000661607">
    <property type="component" value="Unassembled WGS sequence"/>
</dbReference>
<proteinExistence type="predicted"/>
<keyword evidence="3" id="KW-1185">Reference proteome</keyword>
<dbReference type="RefSeq" id="WP_192781554.1">
    <property type="nucleotide sequence ID" value="NZ_BAAASY010000032.1"/>
</dbReference>
<sequence length="116" mass="12459">MTLHTPVIVSTVEQRTLIHVETRPTLVHVRLPGIQGPAGPRGEPGPPGPEGGAYEHDVVFAAPADVWEASHPLARQPNITCFTSGGQRIEGDPSYPDEHTVRVTWAVPMAGTLRLT</sequence>
<protein>
    <recommendedName>
        <fullName evidence="4">Collagen-like protein</fullName>
    </recommendedName>
</protein>
<evidence type="ECO:0000313" key="3">
    <source>
        <dbReference type="Proteomes" id="UP000661607"/>
    </source>
</evidence>
<gene>
    <name evidence="2" type="ORF">H4W81_009425</name>
</gene>
<reference evidence="2 3" key="1">
    <citation type="submission" date="2020-10" db="EMBL/GenBank/DDBJ databases">
        <title>Sequencing the genomes of 1000 actinobacteria strains.</title>
        <authorList>
            <person name="Klenk H.-P."/>
        </authorList>
    </citation>
    <scope>NUCLEOTIDE SEQUENCE [LARGE SCALE GENOMIC DNA]</scope>
    <source>
        <strain evidence="2 3">DSM 43748</strain>
    </source>
</reference>
<evidence type="ECO:0008006" key="4">
    <source>
        <dbReference type="Google" id="ProtNLM"/>
    </source>
</evidence>
<evidence type="ECO:0000313" key="2">
    <source>
        <dbReference type="EMBL" id="MBE1566553.1"/>
    </source>
</evidence>
<accession>A0ABR9KX01</accession>
<name>A0ABR9KX01_9ACTN</name>
<comment type="caution">
    <text evidence="2">The sequence shown here is derived from an EMBL/GenBank/DDBJ whole genome shotgun (WGS) entry which is preliminary data.</text>
</comment>